<dbReference type="PANTHER" id="PTHR22911:SF6">
    <property type="entry name" value="SOLUTE CARRIER FAMILY 35 MEMBER G1"/>
    <property type="match status" value="1"/>
</dbReference>
<feature type="transmembrane region" description="Helical" evidence="5">
    <location>
        <begin position="118"/>
        <end position="137"/>
    </location>
</feature>
<dbReference type="PANTHER" id="PTHR22911">
    <property type="entry name" value="ACYL-MALONYL CONDENSING ENZYME-RELATED"/>
    <property type="match status" value="1"/>
</dbReference>
<evidence type="ECO:0000256" key="4">
    <source>
        <dbReference type="ARBA" id="ARBA00023136"/>
    </source>
</evidence>
<dbReference type="Proteomes" id="UP000288716">
    <property type="component" value="Unassembled WGS sequence"/>
</dbReference>
<evidence type="ECO:0000259" key="6">
    <source>
        <dbReference type="Pfam" id="PF00892"/>
    </source>
</evidence>
<feature type="transmembrane region" description="Helical" evidence="5">
    <location>
        <begin position="92"/>
        <end position="112"/>
    </location>
</feature>
<evidence type="ECO:0000313" key="8">
    <source>
        <dbReference type="Proteomes" id="UP000288716"/>
    </source>
</evidence>
<feature type="domain" description="EamA" evidence="6">
    <location>
        <begin position="90"/>
        <end position="220"/>
    </location>
</feature>
<dbReference type="OrthoDB" id="6502282at2759"/>
<feature type="transmembrane region" description="Helical" evidence="5">
    <location>
        <begin position="174"/>
        <end position="197"/>
    </location>
</feature>
<evidence type="ECO:0000256" key="3">
    <source>
        <dbReference type="ARBA" id="ARBA00022989"/>
    </source>
</evidence>
<keyword evidence="8" id="KW-1185">Reference proteome</keyword>
<dbReference type="InterPro" id="IPR037185">
    <property type="entry name" value="EmrE-like"/>
</dbReference>
<dbReference type="VEuPathDB" id="VectorBase:LDEU004142"/>
<comment type="subcellular location">
    <subcellularLocation>
        <location evidence="1">Membrane</location>
        <topology evidence="1">Multi-pass membrane protein</topology>
    </subcellularLocation>
</comment>
<dbReference type="STRING" id="299467.A0A443SK34"/>
<dbReference type="AlphaFoldDB" id="A0A443SK34"/>
<feature type="transmembrane region" description="Helical" evidence="5">
    <location>
        <begin position="149"/>
        <end position="168"/>
    </location>
</feature>
<dbReference type="SUPFAM" id="SSF103481">
    <property type="entry name" value="Multidrug resistance efflux transporter EmrE"/>
    <property type="match status" value="2"/>
</dbReference>
<dbReference type="GO" id="GO:0016020">
    <property type="term" value="C:membrane"/>
    <property type="evidence" value="ECO:0007669"/>
    <property type="project" value="UniProtKB-SubCell"/>
</dbReference>
<dbReference type="Pfam" id="PF00892">
    <property type="entry name" value="EamA"/>
    <property type="match status" value="1"/>
</dbReference>
<keyword evidence="3 5" id="KW-1133">Transmembrane helix</keyword>
<feature type="transmembrane region" description="Helical" evidence="5">
    <location>
        <begin position="306"/>
        <end position="324"/>
    </location>
</feature>
<accession>A0A443SK34</accession>
<evidence type="ECO:0000256" key="2">
    <source>
        <dbReference type="ARBA" id="ARBA00022692"/>
    </source>
</evidence>
<organism evidence="7 8">
    <name type="scientific">Leptotrombidium deliense</name>
    <dbReference type="NCBI Taxonomy" id="299467"/>
    <lineage>
        <taxon>Eukaryota</taxon>
        <taxon>Metazoa</taxon>
        <taxon>Ecdysozoa</taxon>
        <taxon>Arthropoda</taxon>
        <taxon>Chelicerata</taxon>
        <taxon>Arachnida</taxon>
        <taxon>Acari</taxon>
        <taxon>Acariformes</taxon>
        <taxon>Trombidiformes</taxon>
        <taxon>Prostigmata</taxon>
        <taxon>Anystina</taxon>
        <taxon>Parasitengona</taxon>
        <taxon>Trombiculoidea</taxon>
        <taxon>Trombiculidae</taxon>
        <taxon>Leptotrombidium</taxon>
    </lineage>
</organism>
<feature type="transmembrane region" description="Helical" evidence="5">
    <location>
        <begin position="244"/>
        <end position="264"/>
    </location>
</feature>
<comment type="caution">
    <text evidence="7">The sequence shown here is derived from an EMBL/GenBank/DDBJ whole genome shotgun (WGS) entry which is preliminary data.</text>
</comment>
<evidence type="ECO:0000256" key="5">
    <source>
        <dbReference type="SAM" id="Phobius"/>
    </source>
</evidence>
<feature type="transmembrane region" description="Helical" evidence="5">
    <location>
        <begin position="204"/>
        <end position="224"/>
    </location>
</feature>
<evidence type="ECO:0000313" key="7">
    <source>
        <dbReference type="EMBL" id="RWS27898.1"/>
    </source>
</evidence>
<protein>
    <submittedName>
        <fullName evidence="7">Transmembrane protein-like protein</fullName>
    </submittedName>
</protein>
<keyword evidence="4 5" id="KW-0472">Membrane</keyword>
<feature type="transmembrane region" description="Helical" evidence="5">
    <location>
        <begin position="336"/>
        <end position="355"/>
    </location>
</feature>
<name>A0A443SK34_9ACAR</name>
<dbReference type="EMBL" id="NCKV01001695">
    <property type="protein sequence ID" value="RWS27898.1"/>
    <property type="molecule type" value="Genomic_DNA"/>
</dbReference>
<sequence length="401" mass="44640">MKTKDETSDTKEGCVNEALECDSDCEQSKPSQIYLNLDNKKCLLIEGHIVPINDTVKLEVKKIVCDENANIQTATIREDNNFKQCWLIFRGLLYSLTSSIFFSVTTVIVKYLSEIHPGQMACFRFAGILLFSVPVVMSCGENVFGPSDLRVFVLLRGIAGASSLYLRYNALHYIPIANATVIVLSMPIFVCIFARIFLKEAFGLFHVIALTVTLVGIGFTSKLGIIFGSNEKSALQGFDRQNEIYGLLSSMGATIVGATAYIFVRKVKGLHHSVILFNFAWVAIIETSIITYALDGFKLPKCGIAPWLLMLLAIFSFYGQFLLTRALQLEEAGLVSVVRAAAEVFFAFLFQILLFKQIPDMYSFIGAFLVTSAVLLTSVRKWVTTLADNHWARNVFAFTLK</sequence>
<dbReference type="InterPro" id="IPR000620">
    <property type="entry name" value="EamA_dom"/>
</dbReference>
<keyword evidence="2 5" id="KW-0812">Transmembrane</keyword>
<proteinExistence type="predicted"/>
<evidence type="ECO:0000256" key="1">
    <source>
        <dbReference type="ARBA" id="ARBA00004141"/>
    </source>
</evidence>
<gene>
    <name evidence="7" type="ORF">B4U80_06975</name>
</gene>
<reference evidence="7 8" key="1">
    <citation type="journal article" date="2018" name="Gigascience">
        <title>Genomes of trombidid mites reveal novel predicted allergens and laterally-transferred genes associated with secondary metabolism.</title>
        <authorList>
            <person name="Dong X."/>
            <person name="Chaisiri K."/>
            <person name="Xia D."/>
            <person name="Armstrong S.D."/>
            <person name="Fang Y."/>
            <person name="Donnelly M.J."/>
            <person name="Kadowaki T."/>
            <person name="McGarry J.W."/>
            <person name="Darby A.C."/>
            <person name="Makepeace B.L."/>
        </authorList>
    </citation>
    <scope>NUCLEOTIDE SEQUENCE [LARGE SCALE GENOMIC DNA]</scope>
    <source>
        <strain evidence="7">UoL-UT</strain>
    </source>
</reference>
<feature type="transmembrane region" description="Helical" evidence="5">
    <location>
        <begin position="361"/>
        <end position="379"/>
    </location>
</feature>
<feature type="transmembrane region" description="Helical" evidence="5">
    <location>
        <begin position="276"/>
        <end position="294"/>
    </location>
</feature>